<dbReference type="SUPFAM" id="SSF50978">
    <property type="entry name" value="WD40 repeat-like"/>
    <property type="match status" value="1"/>
</dbReference>
<keyword evidence="1" id="KW-0853">WD repeat</keyword>
<dbReference type="PRINTS" id="PR00320">
    <property type="entry name" value="GPROTEINBRPT"/>
</dbReference>
<dbReference type="SUPFAM" id="SSF50998">
    <property type="entry name" value="Quinoprotein alcohol dehydrogenase-like"/>
    <property type="match status" value="1"/>
</dbReference>
<name>A0A2Z6EVB1_9BURK</name>
<gene>
    <name evidence="3" type="ORF">MCB1EB_1242</name>
</gene>
<dbReference type="KEGG" id="mcys:MCB1EB_1242"/>
<dbReference type="Pfam" id="PF00805">
    <property type="entry name" value="Pentapeptide"/>
    <property type="match status" value="1"/>
</dbReference>
<protein>
    <submittedName>
        <fullName evidence="3">High-affnity carbon uptake protein Hat/HatR</fullName>
    </submittedName>
</protein>
<dbReference type="InterPro" id="IPR001680">
    <property type="entry name" value="WD40_rpt"/>
</dbReference>
<dbReference type="InterPro" id="IPR011047">
    <property type="entry name" value="Quinoprotein_ADH-like_sf"/>
</dbReference>
<evidence type="ECO:0000313" key="3">
    <source>
        <dbReference type="EMBL" id="BBE09403.1"/>
    </source>
</evidence>
<evidence type="ECO:0000256" key="1">
    <source>
        <dbReference type="ARBA" id="ARBA00022574"/>
    </source>
</evidence>
<dbReference type="InterPro" id="IPR036322">
    <property type="entry name" value="WD40_repeat_dom_sf"/>
</dbReference>
<dbReference type="Gene3D" id="2.160.20.80">
    <property type="entry name" value="E3 ubiquitin-protein ligase SopA"/>
    <property type="match status" value="1"/>
</dbReference>
<dbReference type="SMART" id="SM00320">
    <property type="entry name" value="WD40"/>
    <property type="match status" value="11"/>
</dbReference>
<dbReference type="Pfam" id="PF00400">
    <property type="entry name" value="WD40"/>
    <property type="match status" value="6"/>
</dbReference>
<accession>A0A2Z6EVB1</accession>
<evidence type="ECO:0000313" key="4">
    <source>
        <dbReference type="Proteomes" id="UP000282597"/>
    </source>
</evidence>
<dbReference type="RefSeq" id="WP_081953443.1">
    <property type="nucleotide sequence ID" value="NZ_AP018150.1"/>
</dbReference>
<dbReference type="InterPro" id="IPR015943">
    <property type="entry name" value="WD40/YVTN_repeat-like_dom_sf"/>
</dbReference>
<dbReference type="InterPro" id="IPR020472">
    <property type="entry name" value="WD40_PAC1"/>
</dbReference>
<sequence>MFSQISSSGSSYIAPVRQQKEPTSLLPLPKDIMEKIEDLMDPDTRLSYGEALLDLTENKKVLSSPAWRLSLLSCLLERVSSKRHAIFLAQIPEVKKFVFDQFRALWEQKSTEFHRIVEIPVLFNLLHSIQDQEVLNFLAEKVQQTTDLRWRLLMWIERSKTEEVQTQAANAMTLLVKAGVSLSGKNFQGIRVPGADLSYGVFDSTLFQGADLSRVNLRGAWLREANFAGANLDQACFGETLLASAKDRALQQVKSTSLQQALTEQTDNFIARSQDEKWFVSGKDDAINLWSVNATPSPQLHRTFKRSGYLRGNYLPIAFSPDSRWLTLSHTDSAIELWSLKTDAPILCQTLQGWPSYLGVFYLAFSSDGNRLIASNQSEIKLWLFEDELFKLQYAVSEKGSLNSVSFSPDGQWLALNKKDHPEIEVWALKIDQPILQHQLKGHTDSIKALSFSPNGDWLLSSDRHIVKLWLVKNTSFVPWQTWHVDSFTSYSVMPTLRSQWVTAFSNGFNQYISYAGKGSEPWAVEIDARLCWRVPAGHANTGSIQNIVFSRDGRRLASSHHDRTINLWSLEMGVPTFEKTLKMKVLNQLEKSGTFSNLAFSRDSRWLGAVDGHAINLWNLSALEGEFSYYPLRGHAKAVEDLAFSPDGRWLVSASADKTVRLWSLQTYPPEFVRELTKMPHHYGTVYSVAFSEDGKWLAAGAGDFVLKLWPLPFNKKSLSAPHTFQVGGFSQERDPVSFWNLAFSPDSQQLAIGCDDNWVRHWSLSDNPPAEIYDFSMRQADGIKNVAFSPDGEWLATSDWNKSVCVWSAASGKRLAKIDGFVGPATLTARWWKNDQDSAFQDNVFLITGGPDQAIRFWRVIKTDNQGCQVSLHWTSHQTRLTATRAYIEGARNLSSTAQKLLIGYGAQDPSASISDEEHSVSEGEYPVLEGAYPVSEGEYPVSEGDLW</sequence>
<dbReference type="CDD" id="cd00200">
    <property type="entry name" value="WD40"/>
    <property type="match status" value="1"/>
</dbReference>
<dbReference type="PANTHER" id="PTHR19848:SF8">
    <property type="entry name" value="F-BOX AND WD REPEAT DOMAIN CONTAINING 7"/>
    <property type="match status" value="1"/>
</dbReference>
<dbReference type="AlphaFoldDB" id="A0A2Z6EVB1"/>
<proteinExistence type="predicted"/>
<dbReference type="PROSITE" id="PS50082">
    <property type="entry name" value="WD_REPEATS_2"/>
    <property type="match status" value="4"/>
</dbReference>
<dbReference type="EMBL" id="AP018150">
    <property type="protein sequence ID" value="BBE09403.1"/>
    <property type="molecule type" value="Genomic_DNA"/>
</dbReference>
<keyword evidence="2" id="KW-0677">Repeat</keyword>
<keyword evidence="4" id="KW-1185">Reference proteome</keyword>
<dbReference type="PROSITE" id="PS50294">
    <property type="entry name" value="WD_REPEATS_REGION"/>
    <property type="match status" value="3"/>
</dbReference>
<dbReference type="Gene3D" id="2.130.10.10">
    <property type="entry name" value="YVTN repeat-like/Quinoprotein amine dehydrogenase"/>
    <property type="match status" value="3"/>
</dbReference>
<reference evidence="3 4" key="1">
    <citation type="journal article" date="2018" name="Microbes Environ.">
        <title>Comparative Genomic Insights into Endofungal Lifestyles of Two Bacterial Endosymbionts, Mycoavidus cysteinexigens and Burkholderia rhizoxinica.</title>
        <authorList>
            <person name="Sharmin D."/>
            <person name="Guo Y."/>
            <person name="Nishizawa T."/>
            <person name="Ohshima S."/>
            <person name="Sato Y."/>
            <person name="Takashima Y."/>
            <person name="Narisawa K."/>
            <person name="Ohta H."/>
        </authorList>
    </citation>
    <scope>NUCLEOTIDE SEQUENCE [LARGE SCALE GENOMIC DNA]</scope>
    <source>
        <strain evidence="3 4">B1-EB</strain>
    </source>
</reference>
<dbReference type="SUPFAM" id="SSF141571">
    <property type="entry name" value="Pentapeptide repeat-like"/>
    <property type="match status" value="1"/>
</dbReference>
<dbReference type="InterPro" id="IPR001646">
    <property type="entry name" value="5peptide_repeat"/>
</dbReference>
<organism evidence="3 4">
    <name type="scientific">Mycoavidus cysteinexigens</name>
    <dbReference type="NCBI Taxonomy" id="1553431"/>
    <lineage>
        <taxon>Bacteria</taxon>
        <taxon>Pseudomonadati</taxon>
        <taxon>Pseudomonadota</taxon>
        <taxon>Betaproteobacteria</taxon>
        <taxon>Burkholderiales</taxon>
        <taxon>Burkholderiaceae</taxon>
        <taxon>Mycoavidus</taxon>
    </lineage>
</organism>
<dbReference type="Proteomes" id="UP000282597">
    <property type="component" value="Chromosome"/>
</dbReference>
<dbReference type="PANTHER" id="PTHR19848">
    <property type="entry name" value="WD40 REPEAT PROTEIN"/>
    <property type="match status" value="1"/>
</dbReference>
<evidence type="ECO:0000256" key="2">
    <source>
        <dbReference type="ARBA" id="ARBA00022737"/>
    </source>
</evidence>